<dbReference type="AlphaFoldDB" id="A0A0M0JQQ0"/>
<keyword evidence="2" id="KW-1185">Reference proteome</keyword>
<dbReference type="EMBL" id="JWZX01002492">
    <property type="protein sequence ID" value="KOO28926.1"/>
    <property type="molecule type" value="Genomic_DNA"/>
</dbReference>
<sequence>MGAIPPAGCGFALRRDIPCLIGLCQAMTPFDPFAMQPLLCIDPVDLSNNAARACYRIAAVQKLFAQTAASAVTAAGASVASENDAAGGGCFLAPIGAAPAGFLAPIGAAPAGFLAPIGAAPAGFLAPIGAAPAGFLAPIGADGEPVDPRDHAGLALAETIIASSERLGEGSWPKRPASA</sequence>
<evidence type="ECO:0000313" key="1">
    <source>
        <dbReference type="EMBL" id="KOO28926.1"/>
    </source>
</evidence>
<gene>
    <name evidence="1" type="ORF">Ctob_012576</name>
</gene>
<name>A0A0M0JQQ0_9EUKA</name>
<protein>
    <submittedName>
        <fullName evidence="1">Uncharacterized protein</fullName>
    </submittedName>
</protein>
<evidence type="ECO:0000313" key="2">
    <source>
        <dbReference type="Proteomes" id="UP000037460"/>
    </source>
</evidence>
<comment type="caution">
    <text evidence="1">The sequence shown here is derived from an EMBL/GenBank/DDBJ whole genome shotgun (WGS) entry which is preliminary data.</text>
</comment>
<organism evidence="1 2">
    <name type="scientific">Chrysochromulina tobinii</name>
    <dbReference type="NCBI Taxonomy" id="1460289"/>
    <lineage>
        <taxon>Eukaryota</taxon>
        <taxon>Haptista</taxon>
        <taxon>Haptophyta</taxon>
        <taxon>Prymnesiophyceae</taxon>
        <taxon>Prymnesiales</taxon>
        <taxon>Chrysochromulinaceae</taxon>
        <taxon>Chrysochromulina</taxon>
    </lineage>
</organism>
<accession>A0A0M0JQQ0</accession>
<dbReference type="Proteomes" id="UP000037460">
    <property type="component" value="Unassembled WGS sequence"/>
</dbReference>
<reference evidence="2" key="1">
    <citation type="journal article" date="2015" name="PLoS Genet.">
        <title>Genome Sequence and Transcriptome Analyses of Chrysochromulina tobin: Metabolic Tools for Enhanced Algal Fitness in the Prominent Order Prymnesiales (Haptophyceae).</title>
        <authorList>
            <person name="Hovde B.T."/>
            <person name="Deodato C.R."/>
            <person name="Hunsperger H.M."/>
            <person name="Ryken S.A."/>
            <person name="Yost W."/>
            <person name="Jha R.K."/>
            <person name="Patterson J."/>
            <person name="Monnat R.J. Jr."/>
            <person name="Barlow S.B."/>
            <person name="Starkenburg S.R."/>
            <person name="Cattolico R.A."/>
        </authorList>
    </citation>
    <scope>NUCLEOTIDE SEQUENCE</scope>
    <source>
        <strain evidence="2">CCMP291</strain>
    </source>
</reference>
<proteinExistence type="predicted"/>